<protein>
    <submittedName>
        <fullName evidence="1">Uncharacterized protein</fullName>
    </submittedName>
</protein>
<accession>A0A0F9C2S2</accession>
<comment type="caution">
    <text evidence="1">The sequence shown here is derived from an EMBL/GenBank/DDBJ whole genome shotgun (WGS) entry which is preliminary data.</text>
</comment>
<proteinExistence type="predicted"/>
<dbReference type="AlphaFoldDB" id="A0A0F9C2S2"/>
<dbReference type="EMBL" id="LAZR01048875">
    <property type="protein sequence ID" value="KKK90941.1"/>
    <property type="molecule type" value="Genomic_DNA"/>
</dbReference>
<evidence type="ECO:0000313" key="1">
    <source>
        <dbReference type="EMBL" id="KKK90941.1"/>
    </source>
</evidence>
<reference evidence="1" key="1">
    <citation type="journal article" date="2015" name="Nature">
        <title>Complex archaea that bridge the gap between prokaryotes and eukaryotes.</title>
        <authorList>
            <person name="Spang A."/>
            <person name="Saw J.H."/>
            <person name="Jorgensen S.L."/>
            <person name="Zaremba-Niedzwiedzka K."/>
            <person name="Martijn J."/>
            <person name="Lind A.E."/>
            <person name="van Eijk R."/>
            <person name="Schleper C."/>
            <person name="Guy L."/>
            <person name="Ettema T.J."/>
        </authorList>
    </citation>
    <scope>NUCLEOTIDE SEQUENCE</scope>
</reference>
<sequence length="186" mass="21110">MALNHDYRLAKNAEERILAKAGIPRRFWNVKPDDLEFLQTDYYGVKLSGQGQRQWLRSLLSNKSGRIDRRLIVAGSDPTDEGSLALGCVIVRHFLQPGRPVAIADVQFDIPLLDPFPHVLLLHNVMSGYRVDQLQETRNALRRFGGCLRILAIAGERNPFRFCIVKLGLEPDTVFVIKHIPSRDGR</sequence>
<name>A0A0F9C2S2_9ZZZZ</name>
<organism evidence="1">
    <name type="scientific">marine sediment metagenome</name>
    <dbReference type="NCBI Taxonomy" id="412755"/>
    <lineage>
        <taxon>unclassified sequences</taxon>
        <taxon>metagenomes</taxon>
        <taxon>ecological metagenomes</taxon>
    </lineage>
</organism>
<gene>
    <name evidence="1" type="ORF">LCGC14_2717950</name>
</gene>